<dbReference type="PANTHER" id="PTHR42753:SF2">
    <property type="entry name" value="PROLINE--TRNA LIGASE"/>
    <property type="match status" value="1"/>
</dbReference>
<keyword evidence="6 10" id="KW-0067">ATP-binding</keyword>
<dbReference type="Pfam" id="PF04073">
    <property type="entry name" value="tRNA_edit"/>
    <property type="match status" value="1"/>
</dbReference>
<dbReference type="GO" id="GO:0005829">
    <property type="term" value="C:cytosol"/>
    <property type="evidence" value="ECO:0007669"/>
    <property type="project" value="TreeGrafter"/>
</dbReference>
<evidence type="ECO:0000256" key="4">
    <source>
        <dbReference type="ARBA" id="ARBA00022598"/>
    </source>
</evidence>
<comment type="subcellular location">
    <subcellularLocation>
        <location evidence="1 10">Cytoplasm</location>
    </subcellularLocation>
</comment>
<dbReference type="FunFam" id="3.40.50.800:FF:000011">
    <property type="entry name" value="Proline--tRNA ligase"/>
    <property type="match status" value="1"/>
</dbReference>
<dbReference type="InterPro" id="IPR006195">
    <property type="entry name" value="aa-tRNA-synth_II"/>
</dbReference>
<dbReference type="Gene3D" id="3.30.930.10">
    <property type="entry name" value="Bira Bifunctional Protein, Domain 2"/>
    <property type="match status" value="2"/>
</dbReference>
<feature type="domain" description="Aminoacyl-transfer RNA synthetases class-II family profile" evidence="11">
    <location>
        <begin position="33"/>
        <end position="465"/>
    </location>
</feature>
<dbReference type="PROSITE" id="PS50862">
    <property type="entry name" value="AA_TRNA_LIGASE_II"/>
    <property type="match status" value="1"/>
</dbReference>
<comment type="subunit">
    <text evidence="2 10">Homodimer.</text>
</comment>
<organism evidence="12 13">
    <name type="scientific">Weissella muntiaci</name>
    <dbReference type="NCBI Taxonomy" id="2508881"/>
    <lineage>
        <taxon>Bacteria</taxon>
        <taxon>Bacillati</taxon>
        <taxon>Bacillota</taxon>
        <taxon>Bacilli</taxon>
        <taxon>Lactobacillales</taxon>
        <taxon>Lactobacillaceae</taxon>
        <taxon>Weissella</taxon>
    </lineage>
</organism>
<keyword evidence="8 10" id="KW-0030">Aminoacyl-tRNA synthetase</keyword>
<dbReference type="EC" id="6.1.1.15" evidence="10"/>
<dbReference type="NCBIfam" id="TIGR00409">
    <property type="entry name" value="proS_fam_II"/>
    <property type="match status" value="1"/>
</dbReference>
<accession>A0A6C2C9P0</accession>
<dbReference type="GO" id="GO:0006433">
    <property type="term" value="P:prolyl-tRNA aminoacylation"/>
    <property type="evidence" value="ECO:0007669"/>
    <property type="project" value="UniProtKB-UniRule"/>
</dbReference>
<dbReference type="Pfam" id="PF00587">
    <property type="entry name" value="tRNA-synt_2b"/>
    <property type="match status" value="1"/>
</dbReference>
<dbReference type="CDD" id="cd00779">
    <property type="entry name" value="ProRS_core_prok"/>
    <property type="match status" value="1"/>
</dbReference>
<keyword evidence="5 10" id="KW-0547">Nucleotide-binding</keyword>
<dbReference type="CDD" id="cd04334">
    <property type="entry name" value="ProRS-INS"/>
    <property type="match status" value="1"/>
</dbReference>
<evidence type="ECO:0000256" key="2">
    <source>
        <dbReference type="ARBA" id="ARBA00011738"/>
    </source>
</evidence>
<dbReference type="GO" id="GO:0005524">
    <property type="term" value="F:ATP binding"/>
    <property type="evidence" value="ECO:0007669"/>
    <property type="project" value="UniProtKB-UniRule"/>
</dbReference>
<gene>
    <name evidence="10" type="primary">proS</name>
    <name evidence="12" type="ORF">ESZ50_02870</name>
</gene>
<dbReference type="GO" id="GO:0140096">
    <property type="term" value="F:catalytic activity, acting on a protein"/>
    <property type="evidence" value="ECO:0007669"/>
    <property type="project" value="UniProtKB-ARBA"/>
</dbReference>
<dbReference type="PANTHER" id="PTHR42753">
    <property type="entry name" value="MITOCHONDRIAL RIBOSOME PROTEIN L39/PROLYL-TRNA LIGASE FAMILY MEMBER"/>
    <property type="match status" value="1"/>
</dbReference>
<comment type="catalytic activity">
    <reaction evidence="9 10">
        <text>tRNA(Pro) + L-proline + ATP = L-prolyl-tRNA(Pro) + AMP + diphosphate</text>
        <dbReference type="Rhea" id="RHEA:14305"/>
        <dbReference type="Rhea" id="RHEA-COMP:9700"/>
        <dbReference type="Rhea" id="RHEA-COMP:9702"/>
        <dbReference type="ChEBI" id="CHEBI:30616"/>
        <dbReference type="ChEBI" id="CHEBI:33019"/>
        <dbReference type="ChEBI" id="CHEBI:60039"/>
        <dbReference type="ChEBI" id="CHEBI:78442"/>
        <dbReference type="ChEBI" id="CHEBI:78532"/>
        <dbReference type="ChEBI" id="CHEBI:456215"/>
        <dbReference type="EC" id="6.1.1.15"/>
    </reaction>
</comment>
<dbReference type="SUPFAM" id="SSF55681">
    <property type="entry name" value="Class II aaRS and biotin synthetases"/>
    <property type="match status" value="1"/>
</dbReference>
<dbReference type="InterPro" id="IPR036754">
    <property type="entry name" value="YbaK/aa-tRNA-synt-asso_dom_sf"/>
</dbReference>
<keyword evidence="4 10" id="KW-0436">Ligase</keyword>
<evidence type="ECO:0000256" key="9">
    <source>
        <dbReference type="ARBA" id="ARBA00047671"/>
    </source>
</evidence>
<dbReference type="InterPro" id="IPR044140">
    <property type="entry name" value="ProRS_anticodon_short"/>
</dbReference>
<evidence type="ECO:0000313" key="13">
    <source>
        <dbReference type="Proteomes" id="UP000371977"/>
    </source>
</evidence>
<evidence type="ECO:0000259" key="11">
    <source>
        <dbReference type="PROSITE" id="PS50862"/>
    </source>
</evidence>
<dbReference type="RefSeq" id="WP_148622100.1">
    <property type="nucleotide sequence ID" value="NZ_SDGZ01000009.1"/>
</dbReference>
<dbReference type="SUPFAM" id="SSF55826">
    <property type="entry name" value="YbaK/ProRS associated domain"/>
    <property type="match status" value="1"/>
</dbReference>
<evidence type="ECO:0000256" key="10">
    <source>
        <dbReference type="HAMAP-Rule" id="MF_01569"/>
    </source>
</evidence>
<evidence type="ECO:0000256" key="3">
    <source>
        <dbReference type="ARBA" id="ARBA00022490"/>
    </source>
</evidence>
<dbReference type="InterPro" id="IPR050062">
    <property type="entry name" value="Pro-tRNA_synthetase"/>
</dbReference>
<dbReference type="InterPro" id="IPR004500">
    <property type="entry name" value="Pro-tRNA-synth_IIa_bac-type"/>
</dbReference>
<evidence type="ECO:0000313" key="12">
    <source>
        <dbReference type="EMBL" id="TYC50309.1"/>
    </source>
</evidence>
<dbReference type="GO" id="GO:0004827">
    <property type="term" value="F:proline-tRNA ligase activity"/>
    <property type="evidence" value="ECO:0007669"/>
    <property type="project" value="UniProtKB-UniRule"/>
</dbReference>
<dbReference type="InterPro" id="IPR004154">
    <property type="entry name" value="Anticodon-bd"/>
</dbReference>
<protein>
    <recommendedName>
        <fullName evidence="10">Proline--tRNA ligase</fullName>
        <ecNumber evidence="10">6.1.1.15</ecNumber>
    </recommendedName>
    <alternativeName>
        <fullName evidence="10">Prolyl-tRNA synthetase</fullName>
        <shortName evidence="10">ProRS</shortName>
    </alternativeName>
</protein>
<dbReference type="Gene3D" id="3.40.50.800">
    <property type="entry name" value="Anticodon-binding domain"/>
    <property type="match status" value="1"/>
</dbReference>
<keyword evidence="3 10" id="KW-0963">Cytoplasm</keyword>
<dbReference type="InterPro" id="IPR002314">
    <property type="entry name" value="aa-tRNA-synt_IIb"/>
</dbReference>
<dbReference type="InterPro" id="IPR033730">
    <property type="entry name" value="ProRS_core_prok"/>
</dbReference>
<dbReference type="InterPro" id="IPR002316">
    <property type="entry name" value="Pro-tRNA-ligase_IIa"/>
</dbReference>
<evidence type="ECO:0000256" key="8">
    <source>
        <dbReference type="ARBA" id="ARBA00023146"/>
    </source>
</evidence>
<sequence length="574" mass="63857">MKQSKVFIPTLRETPADAEVISHQMMLRAGYIRQVTAGVYAYLPLAQRVLNKISKIIREEMERIDASEMTTPMLLPAELWQESGRYESYGPDLFKLRNRHDRDMILGPTHEETMTALIRDDIKSYKRLPLTVYQIQTKLRDERRPRFGLLRGREFIMKDAYSFSVDQAGLDETYRNMEAAYINIFDRVGLNYRVIVGDAGAMGGSDSKEFSAPAEAGEDIIAYSDESEYAANLEMARDLYTANKSHAPLADLEKIATPEVKTIDELAAYIETTADNLVKTILMIADEQPIMLLIRGDYEVNEVKVQNLLQADELRMATDEEVLDILGAPFGSLGPTGVGEEVKIIADEWVTDMVNITVGANEAGFHFLNANVERDFRIDEVADIRTAREGDLAIDGKGHLQFTKGIEIGHIFKLGTRYSKTMGAQVLDDNGRQADIIMGSYGIGVSRLLSAIAEQTADEQGLAWPTAVAPWDVHLVPMKYKDEVQGALADQLNDQLTAAGFEVLLDDRNERPGVKFADADLIGLPVRVTIGKKAGEGIVEVKTRKAEEAIEVRADELANVLEILLHSQTTPNEA</sequence>
<dbReference type="HAMAP" id="MF_01569">
    <property type="entry name" value="Pro_tRNA_synth_type1"/>
    <property type="match status" value="1"/>
</dbReference>
<dbReference type="InterPro" id="IPR007214">
    <property type="entry name" value="YbaK/aa-tRNA-synth-assoc-dom"/>
</dbReference>
<dbReference type="InterPro" id="IPR045864">
    <property type="entry name" value="aa-tRNA-synth_II/BPL/LPL"/>
</dbReference>
<evidence type="ECO:0000256" key="1">
    <source>
        <dbReference type="ARBA" id="ARBA00004496"/>
    </source>
</evidence>
<comment type="domain">
    <text evidence="10">Consists of three domains: the N-terminal catalytic domain, the editing domain and the C-terminal anticodon-binding domain.</text>
</comment>
<dbReference type="CDD" id="cd00861">
    <property type="entry name" value="ProRS_anticodon_short"/>
    <property type="match status" value="1"/>
</dbReference>
<dbReference type="OrthoDB" id="9809052at2"/>
<comment type="function">
    <text evidence="10">Catalyzes the attachment of proline to tRNA(Pro) in a two-step reaction: proline is first activated by ATP to form Pro-AMP and then transferred to the acceptor end of tRNA(Pro). As ProRS can inadvertently accommodate and process non-cognate amino acids such as alanine and cysteine, to avoid such errors it has two additional distinct editing activities against alanine. One activity is designated as 'pretransfer' editing and involves the tRNA(Pro)-independent hydrolysis of activated Ala-AMP. The other activity is designated 'posttransfer' editing and involves deacylation of mischarged Ala-tRNA(Pro). The misacylated Cys-tRNA(Pro) is not edited by ProRS.</text>
</comment>
<dbReference type="GO" id="GO:0016740">
    <property type="term" value="F:transferase activity"/>
    <property type="evidence" value="ECO:0007669"/>
    <property type="project" value="UniProtKB-ARBA"/>
</dbReference>
<dbReference type="EMBL" id="SDGZ01000009">
    <property type="protein sequence ID" value="TYC50309.1"/>
    <property type="molecule type" value="Genomic_DNA"/>
</dbReference>
<keyword evidence="13" id="KW-1185">Reference proteome</keyword>
<dbReference type="Proteomes" id="UP000371977">
    <property type="component" value="Unassembled WGS sequence"/>
</dbReference>
<dbReference type="AlphaFoldDB" id="A0A6C2C9P0"/>
<evidence type="ECO:0000256" key="6">
    <source>
        <dbReference type="ARBA" id="ARBA00022840"/>
    </source>
</evidence>
<dbReference type="SUPFAM" id="SSF52954">
    <property type="entry name" value="Class II aaRS ABD-related"/>
    <property type="match status" value="1"/>
</dbReference>
<dbReference type="GO" id="GO:0002161">
    <property type="term" value="F:aminoacyl-tRNA deacylase activity"/>
    <property type="evidence" value="ECO:0007669"/>
    <property type="project" value="InterPro"/>
</dbReference>
<evidence type="ECO:0000256" key="7">
    <source>
        <dbReference type="ARBA" id="ARBA00022917"/>
    </source>
</evidence>
<dbReference type="Pfam" id="PF03129">
    <property type="entry name" value="HGTP_anticodon"/>
    <property type="match status" value="1"/>
</dbReference>
<dbReference type="InterPro" id="IPR023717">
    <property type="entry name" value="Pro-tRNA-Synthase_IIa_type1"/>
</dbReference>
<dbReference type="InterPro" id="IPR036621">
    <property type="entry name" value="Anticodon-bd_dom_sf"/>
</dbReference>
<keyword evidence="7 10" id="KW-0648">Protein biosynthesis</keyword>
<proteinExistence type="inferred from homology"/>
<dbReference type="PRINTS" id="PR01046">
    <property type="entry name" value="TRNASYNTHPRO"/>
</dbReference>
<evidence type="ECO:0000256" key="5">
    <source>
        <dbReference type="ARBA" id="ARBA00022741"/>
    </source>
</evidence>
<comment type="similarity">
    <text evidence="10">Belongs to the class-II aminoacyl-tRNA synthetase family. ProS type 1 subfamily.</text>
</comment>
<name>A0A6C2C9P0_9LACO</name>
<dbReference type="NCBIfam" id="NF006625">
    <property type="entry name" value="PRK09194.1"/>
    <property type="match status" value="1"/>
</dbReference>
<reference evidence="12 13" key="1">
    <citation type="submission" date="2019-01" db="EMBL/GenBank/DDBJ databases">
        <title>Weissella sp. nov., a novel lactic acid bacterium isolated from animal feces.</title>
        <authorList>
            <person name="Wang L.-T."/>
        </authorList>
    </citation>
    <scope>NUCLEOTIDE SEQUENCE [LARGE SCALE GENOMIC DNA]</scope>
    <source>
        <strain evidence="12 13">8H-2</strain>
    </source>
</reference>
<comment type="caution">
    <text evidence="12">The sequence shown here is derived from an EMBL/GenBank/DDBJ whole genome shotgun (WGS) entry which is preliminary data.</text>
</comment>